<dbReference type="GO" id="GO:0003677">
    <property type="term" value="F:DNA binding"/>
    <property type="evidence" value="ECO:0007669"/>
    <property type="project" value="UniProtKB-KW"/>
</dbReference>
<dbReference type="InterPro" id="IPR000792">
    <property type="entry name" value="Tscrpt_reg_LuxR_C"/>
</dbReference>
<evidence type="ECO:0000256" key="2">
    <source>
        <dbReference type="ARBA" id="ARBA00023125"/>
    </source>
</evidence>
<dbReference type="PRINTS" id="PR00038">
    <property type="entry name" value="HTHLUXR"/>
</dbReference>
<evidence type="ECO:0000256" key="3">
    <source>
        <dbReference type="ARBA" id="ARBA00023163"/>
    </source>
</evidence>
<evidence type="ECO:0000313" key="5">
    <source>
        <dbReference type="EMBL" id="TCC36773.1"/>
    </source>
</evidence>
<dbReference type="Proteomes" id="UP000292695">
    <property type="component" value="Unassembled WGS sequence"/>
</dbReference>
<reference evidence="5 6" key="1">
    <citation type="submission" date="2019-02" db="EMBL/GenBank/DDBJ databases">
        <title>Kribbella capetownensis sp. nov. and Kribbella speibonae sp. nov., isolated from soil.</title>
        <authorList>
            <person name="Curtis S.M."/>
            <person name="Norton I."/>
            <person name="Everest G.J."/>
            <person name="Meyers P.R."/>
        </authorList>
    </citation>
    <scope>NUCLEOTIDE SEQUENCE [LARGE SCALE GENOMIC DNA]</scope>
    <source>
        <strain evidence="5 6">DSM 27082</strain>
    </source>
</reference>
<dbReference type="PROSITE" id="PS50043">
    <property type="entry name" value="HTH_LUXR_2"/>
    <property type="match status" value="1"/>
</dbReference>
<sequence>MKTYHADSARAGLEAAAAAGLSWEDFGLTVIELLERAIPNDGVCLGPADPATSLLTGRVKTDLNGADEVAFVQHEYGAPDINRFSDLAQRQVGVSILDEATGGRPELSARHRDMMATVNLRHEMRGTLRSERRMWGFYTIYRELGRSGFSPAEAEFMHRLEPLLTRGMRRGLITTSIQQQDSGAAVVIVNAADQITSATAAAEDRIADLGGAVWSRLPIAVAIVVSAARGVPGLATQVPRMRLRSRSGQWLAVHAAPVRGPHGLTPDIAVTIEPAGPAAVIPLIVAAYGLTERERSVVQQVLSGASTNQIAQRLQLSPYTVQDHLKAVFDKVGVSSRRELSGRIFFDHYAGRLGEQVGADGWFSDGGPS</sequence>
<keyword evidence="6" id="KW-1185">Reference proteome</keyword>
<dbReference type="EMBL" id="SJKA01000003">
    <property type="protein sequence ID" value="TCC36773.1"/>
    <property type="molecule type" value="Genomic_DNA"/>
</dbReference>
<dbReference type="SMART" id="SM00421">
    <property type="entry name" value="HTH_LUXR"/>
    <property type="match status" value="1"/>
</dbReference>
<keyword evidence="2" id="KW-0238">DNA-binding</keyword>
<dbReference type="GO" id="GO:0006355">
    <property type="term" value="P:regulation of DNA-templated transcription"/>
    <property type="evidence" value="ECO:0007669"/>
    <property type="project" value="InterPro"/>
</dbReference>
<keyword evidence="3" id="KW-0804">Transcription</keyword>
<organism evidence="5 6">
    <name type="scientific">Kribbella sindirgiensis</name>
    <dbReference type="NCBI Taxonomy" id="1124744"/>
    <lineage>
        <taxon>Bacteria</taxon>
        <taxon>Bacillati</taxon>
        <taxon>Actinomycetota</taxon>
        <taxon>Actinomycetes</taxon>
        <taxon>Propionibacteriales</taxon>
        <taxon>Kribbellaceae</taxon>
        <taxon>Kribbella</taxon>
    </lineage>
</organism>
<name>A0A4R0ISF6_9ACTN</name>
<dbReference type="Pfam" id="PF00196">
    <property type="entry name" value="GerE"/>
    <property type="match status" value="1"/>
</dbReference>
<proteinExistence type="predicted"/>
<dbReference type="PROSITE" id="PS00622">
    <property type="entry name" value="HTH_LUXR_1"/>
    <property type="match status" value="1"/>
</dbReference>
<dbReference type="InterPro" id="IPR036388">
    <property type="entry name" value="WH-like_DNA-bd_sf"/>
</dbReference>
<dbReference type="PANTHER" id="PTHR44688">
    <property type="entry name" value="DNA-BINDING TRANSCRIPTIONAL ACTIVATOR DEVR_DOSR"/>
    <property type="match status" value="1"/>
</dbReference>
<accession>A0A4R0ISF6</accession>
<evidence type="ECO:0000313" key="6">
    <source>
        <dbReference type="Proteomes" id="UP000292695"/>
    </source>
</evidence>
<dbReference type="Gene3D" id="1.10.10.10">
    <property type="entry name" value="Winged helix-like DNA-binding domain superfamily/Winged helix DNA-binding domain"/>
    <property type="match status" value="1"/>
</dbReference>
<gene>
    <name evidence="5" type="ORF">E0H50_08725</name>
</gene>
<evidence type="ECO:0000259" key="4">
    <source>
        <dbReference type="PROSITE" id="PS50043"/>
    </source>
</evidence>
<evidence type="ECO:0000256" key="1">
    <source>
        <dbReference type="ARBA" id="ARBA00023015"/>
    </source>
</evidence>
<feature type="domain" description="HTH luxR-type" evidence="4">
    <location>
        <begin position="283"/>
        <end position="349"/>
    </location>
</feature>
<dbReference type="OrthoDB" id="9815744at2"/>
<dbReference type="RefSeq" id="WP_131286122.1">
    <property type="nucleotide sequence ID" value="NZ_SJKA01000003.1"/>
</dbReference>
<protein>
    <submittedName>
        <fullName evidence="5">LuxR family transcriptional regulator</fullName>
    </submittedName>
</protein>
<comment type="caution">
    <text evidence="5">The sequence shown here is derived from an EMBL/GenBank/DDBJ whole genome shotgun (WGS) entry which is preliminary data.</text>
</comment>
<dbReference type="InterPro" id="IPR016032">
    <property type="entry name" value="Sig_transdc_resp-reg_C-effctor"/>
</dbReference>
<dbReference type="AlphaFoldDB" id="A0A4R0ISF6"/>
<dbReference type="CDD" id="cd06170">
    <property type="entry name" value="LuxR_C_like"/>
    <property type="match status" value="1"/>
</dbReference>
<dbReference type="SUPFAM" id="SSF46894">
    <property type="entry name" value="C-terminal effector domain of the bipartite response regulators"/>
    <property type="match status" value="1"/>
</dbReference>
<keyword evidence="1" id="KW-0805">Transcription regulation</keyword>
<dbReference type="PANTHER" id="PTHR44688:SF16">
    <property type="entry name" value="DNA-BINDING TRANSCRIPTIONAL ACTIVATOR DEVR_DOSR"/>
    <property type="match status" value="1"/>
</dbReference>